<evidence type="ECO:0000313" key="1">
    <source>
        <dbReference type="EMBL" id="CAK6954207.1"/>
    </source>
</evidence>
<name>A0AAV1N4U2_SCOSC</name>
<keyword evidence="2" id="KW-1185">Reference proteome</keyword>
<proteinExistence type="predicted"/>
<organism evidence="1 2">
    <name type="scientific">Scomber scombrus</name>
    <name type="common">Atlantic mackerel</name>
    <name type="synonym">Scomber vernalis</name>
    <dbReference type="NCBI Taxonomy" id="13677"/>
    <lineage>
        <taxon>Eukaryota</taxon>
        <taxon>Metazoa</taxon>
        <taxon>Chordata</taxon>
        <taxon>Craniata</taxon>
        <taxon>Vertebrata</taxon>
        <taxon>Euteleostomi</taxon>
        <taxon>Actinopterygii</taxon>
        <taxon>Neopterygii</taxon>
        <taxon>Teleostei</taxon>
        <taxon>Neoteleostei</taxon>
        <taxon>Acanthomorphata</taxon>
        <taxon>Pelagiaria</taxon>
        <taxon>Scombriformes</taxon>
        <taxon>Scombridae</taxon>
        <taxon>Scomber</taxon>
    </lineage>
</organism>
<sequence length="106" mass="12532">MLRHFHIPMETVFPKEWKDSHSTTNKKRTRYPYSWKKKSLAINHPLKHTCIQKRIGLYNFGANIRIFWGVTGSFMMTNKGAALRYKHICSRDCSLLQPSLYLTNPF</sequence>
<reference evidence="1 2" key="1">
    <citation type="submission" date="2024-01" db="EMBL/GenBank/DDBJ databases">
        <authorList>
            <person name="Alioto T."/>
            <person name="Alioto T."/>
            <person name="Gomez Garrido J."/>
        </authorList>
    </citation>
    <scope>NUCLEOTIDE SEQUENCE [LARGE SCALE GENOMIC DNA]</scope>
</reference>
<evidence type="ECO:0000313" key="2">
    <source>
        <dbReference type="Proteomes" id="UP001314229"/>
    </source>
</evidence>
<dbReference type="AlphaFoldDB" id="A0AAV1N4U2"/>
<gene>
    <name evidence="1" type="ORF">FSCOSCO3_A001524</name>
</gene>
<protein>
    <submittedName>
        <fullName evidence="1">Uncharacterized protein</fullName>
    </submittedName>
</protein>
<accession>A0AAV1N4U2</accession>
<dbReference type="EMBL" id="CAWUFR010000015">
    <property type="protein sequence ID" value="CAK6954207.1"/>
    <property type="molecule type" value="Genomic_DNA"/>
</dbReference>
<comment type="caution">
    <text evidence="1">The sequence shown here is derived from an EMBL/GenBank/DDBJ whole genome shotgun (WGS) entry which is preliminary data.</text>
</comment>
<dbReference type="Proteomes" id="UP001314229">
    <property type="component" value="Unassembled WGS sequence"/>
</dbReference>